<name>A0A7S7NJY4_PALFE</name>
<dbReference type="Gene3D" id="3.30.70.1560">
    <property type="entry name" value="Alpha-L RNA-binding motif"/>
    <property type="match status" value="1"/>
</dbReference>
<dbReference type="Gene3D" id="3.30.70.580">
    <property type="entry name" value="Pseudouridine synthase I, catalytic domain, N-terminal subdomain"/>
    <property type="match status" value="1"/>
</dbReference>
<evidence type="ECO:0000256" key="1">
    <source>
        <dbReference type="ARBA" id="ARBA00008348"/>
    </source>
</evidence>
<dbReference type="FunFam" id="3.10.290.10:FF:000003">
    <property type="entry name" value="Pseudouridine synthase"/>
    <property type="match status" value="1"/>
</dbReference>
<evidence type="ECO:0000313" key="7">
    <source>
        <dbReference type="Proteomes" id="UP000593892"/>
    </source>
</evidence>
<evidence type="ECO:0000256" key="3">
    <source>
        <dbReference type="PROSITE-ProRule" id="PRU00182"/>
    </source>
</evidence>
<dbReference type="KEGG" id="pfer:IRI77_18995"/>
<dbReference type="PROSITE" id="PS01149">
    <property type="entry name" value="PSI_RSU"/>
    <property type="match status" value="1"/>
</dbReference>
<dbReference type="NCBIfam" id="TIGR00093">
    <property type="entry name" value="pseudouridine synthase"/>
    <property type="match status" value="1"/>
</dbReference>
<dbReference type="Proteomes" id="UP000593892">
    <property type="component" value="Chromosome"/>
</dbReference>
<dbReference type="InterPro" id="IPR036986">
    <property type="entry name" value="S4_RNA-bd_sf"/>
</dbReference>
<dbReference type="Gene3D" id="3.10.290.10">
    <property type="entry name" value="RNA-binding S4 domain"/>
    <property type="match status" value="1"/>
</dbReference>
<protein>
    <recommendedName>
        <fullName evidence="4">Pseudouridine synthase</fullName>
        <ecNumber evidence="4">5.4.99.-</ecNumber>
    </recommendedName>
</protein>
<dbReference type="PANTHER" id="PTHR47683:SF2">
    <property type="entry name" value="RNA-BINDING S4 DOMAIN-CONTAINING PROTEIN"/>
    <property type="match status" value="1"/>
</dbReference>
<sequence>MAEERLQKILAQAGIASRRKAEQIIVEGRVTVNGKTITELGSKADLEKDHVKVDGTLLRKPKHDVYIALNKPREVVTTLSDPEGRRTVKHLLKGVKERVFPVGRLDYLSEGLLLLTTDGEFANKLTSPASHVEKIYLVKTNGILSAEQEEQFRNGIPIHGRRTAPAKLKMIKHNVNPWYEVRLTEGRQNQIRIMFKSLGRLVEKLKRVQIGFLKLGSVKVGEFRHLDHDEVERFRKVLHLND</sequence>
<dbReference type="InterPro" id="IPR018496">
    <property type="entry name" value="PsdUridine_synth_RsuA/RluB_CS"/>
</dbReference>
<dbReference type="InterPro" id="IPR020094">
    <property type="entry name" value="TruA/RsuA/RluB/E/F_N"/>
</dbReference>
<dbReference type="GO" id="GO:0003723">
    <property type="term" value="F:RNA binding"/>
    <property type="evidence" value="ECO:0007669"/>
    <property type="project" value="UniProtKB-KW"/>
</dbReference>
<reference evidence="6 7" key="1">
    <citation type="submission" date="2020-10" db="EMBL/GenBank/DDBJ databases">
        <title>Complete genome sequence of Paludibaculum fermentans P105T, a facultatively anaerobic acidobacterium capable of dissimilatory Fe(III) reduction.</title>
        <authorList>
            <person name="Dedysh S.N."/>
            <person name="Beletsky A.V."/>
            <person name="Kulichevskaya I.S."/>
            <person name="Mardanov A.V."/>
            <person name="Ravin N.V."/>
        </authorList>
    </citation>
    <scope>NUCLEOTIDE SEQUENCE [LARGE SCALE GENOMIC DNA]</scope>
    <source>
        <strain evidence="6 7">P105</strain>
    </source>
</reference>
<dbReference type="EMBL" id="CP063849">
    <property type="protein sequence ID" value="QOY84945.1"/>
    <property type="molecule type" value="Genomic_DNA"/>
</dbReference>
<dbReference type="InterPro" id="IPR020103">
    <property type="entry name" value="PsdUridine_synth_cat_dom_sf"/>
</dbReference>
<evidence type="ECO:0000313" key="6">
    <source>
        <dbReference type="EMBL" id="QOY84945.1"/>
    </source>
</evidence>
<evidence type="ECO:0000256" key="4">
    <source>
        <dbReference type="RuleBase" id="RU003887"/>
    </source>
</evidence>
<evidence type="ECO:0000259" key="5">
    <source>
        <dbReference type="SMART" id="SM00363"/>
    </source>
</evidence>
<dbReference type="SMART" id="SM00363">
    <property type="entry name" value="S4"/>
    <property type="match status" value="1"/>
</dbReference>
<dbReference type="PROSITE" id="PS50889">
    <property type="entry name" value="S4"/>
    <property type="match status" value="1"/>
</dbReference>
<evidence type="ECO:0000256" key="2">
    <source>
        <dbReference type="ARBA" id="ARBA00023235"/>
    </source>
</evidence>
<dbReference type="SUPFAM" id="SSF55120">
    <property type="entry name" value="Pseudouridine synthase"/>
    <property type="match status" value="1"/>
</dbReference>
<dbReference type="Pfam" id="PF00849">
    <property type="entry name" value="PseudoU_synth_2"/>
    <property type="match status" value="1"/>
</dbReference>
<accession>A0A7S7NJY4</accession>
<dbReference type="AlphaFoldDB" id="A0A7S7NJY4"/>
<dbReference type="SUPFAM" id="SSF55174">
    <property type="entry name" value="Alpha-L RNA-binding motif"/>
    <property type="match status" value="1"/>
</dbReference>
<dbReference type="CDD" id="cd00165">
    <property type="entry name" value="S4"/>
    <property type="match status" value="1"/>
</dbReference>
<dbReference type="PANTHER" id="PTHR47683">
    <property type="entry name" value="PSEUDOURIDINE SYNTHASE FAMILY PROTEIN-RELATED"/>
    <property type="match status" value="1"/>
</dbReference>
<dbReference type="GO" id="GO:0000455">
    <property type="term" value="P:enzyme-directed rRNA pseudouridine synthesis"/>
    <property type="evidence" value="ECO:0007669"/>
    <property type="project" value="UniProtKB-ARBA"/>
</dbReference>
<keyword evidence="2 4" id="KW-0413">Isomerase</keyword>
<dbReference type="CDD" id="cd02870">
    <property type="entry name" value="PseudoU_synth_RsuA_like"/>
    <property type="match status" value="1"/>
</dbReference>
<dbReference type="EC" id="5.4.99.-" evidence="4"/>
<keyword evidence="7" id="KW-1185">Reference proteome</keyword>
<dbReference type="RefSeq" id="WP_194446615.1">
    <property type="nucleotide sequence ID" value="NZ_CP063849.1"/>
</dbReference>
<proteinExistence type="inferred from homology"/>
<dbReference type="InterPro" id="IPR006145">
    <property type="entry name" value="PsdUridine_synth_RsuA/RluA"/>
</dbReference>
<feature type="domain" description="RNA-binding S4" evidence="5">
    <location>
        <begin position="4"/>
        <end position="62"/>
    </location>
</feature>
<dbReference type="InterPro" id="IPR042092">
    <property type="entry name" value="PsdUridine_s_RsuA/RluB/E/F_cat"/>
</dbReference>
<organism evidence="6 7">
    <name type="scientific">Paludibaculum fermentans</name>
    <dbReference type="NCBI Taxonomy" id="1473598"/>
    <lineage>
        <taxon>Bacteria</taxon>
        <taxon>Pseudomonadati</taxon>
        <taxon>Acidobacteriota</taxon>
        <taxon>Terriglobia</taxon>
        <taxon>Bryobacterales</taxon>
        <taxon>Bryobacteraceae</taxon>
        <taxon>Paludibaculum</taxon>
    </lineage>
</organism>
<keyword evidence="3" id="KW-0694">RNA-binding</keyword>
<dbReference type="GO" id="GO:0120159">
    <property type="term" value="F:rRNA pseudouridine synthase activity"/>
    <property type="evidence" value="ECO:0007669"/>
    <property type="project" value="UniProtKB-ARBA"/>
</dbReference>
<gene>
    <name evidence="6" type="ORF">IRI77_18995</name>
</gene>
<dbReference type="InterPro" id="IPR050343">
    <property type="entry name" value="RsuA_PseudoU_synthase"/>
</dbReference>
<dbReference type="Pfam" id="PF01479">
    <property type="entry name" value="S4"/>
    <property type="match status" value="1"/>
</dbReference>
<dbReference type="InterPro" id="IPR000748">
    <property type="entry name" value="PsdUridine_synth_RsuA/RluB/E/F"/>
</dbReference>
<comment type="similarity">
    <text evidence="1 4">Belongs to the pseudouridine synthase RsuA family.</text>
</comment>
<dbReference type="InterPro" id="IPR002942">
    <property type="entry name" value="S4_RNA-bd"/>
</dbReference>